<evidence type="ECO:0008006" key="2">
    <source>
        <dbReference type="Google" id="ProtNLM"/>
    </source>
</evidence>
<protein>
    <recommendedName>
        <fullName evidence="2">Large ribosomal RNA subunit accumulation protein YceD</fullName>
    </recommendedName>
</protein>
<name>A0A645AGS1_9ZZZZ</name>
<reference evidence="1" key="1">
    <citation type="submission" date="2019-08" db="EMBL/GenBank/DDBJ databases">
        <authorList>
            <person name="Kucharzyk K."/>
            <person name="Murdoch R.W."/>
            <person name="Higgins S."/>
            <person name="Loffler F."/>
        </authorList>
    </citation>
    <scope>NUCLEOTIDE SEQUENCE</scope>
</reference>
<gene>
    <name evidence="1" type="ORF">SDC9_98974</name>
</gene>
<dbReference type="PANTHER" id="PTHR34374:SF1">
    <property type="entry name" value="LARGE RIBOSOMAL RNA SUBUNIT ACCUMULATION PROTEIN YCED HOMOLOG 1, CHLOROPLASTIC"/>
    <property type="match status" value="1"/>
</dbReference>
<accession>A0A645AGS1</accession>
<dbReference type="InterPro" id="IPR003772">
    <property type="entry name" value="YceD"/>
</dbReference>
<organism evidence="1">
    <name type="scientific">bioreactor metagenome</name>
    <dbReference type="NCBI Taxonomy" id="1076179"/>
    <lineage>
        <taxon>unclassified sequences</taxon>
        <taxon>metagenomes</taxon>
        <taxon>ecological metagenomes</taxon>
    </lineage>
</organism>
<proteinExistence type="predicted"/>
<comment type="caution">
    <text evidence="1">The sequence shown here is derived from an EMBL/GenBank/DDBJ whole genome shotgun (WGS) entry which is preliminary data.</text>
</comment>
<dbReference type="Pfam" id="PF02620">
    <property type="entry name" value="YceD"/>
    <property type="match status" value="1"/>
</dbReference>
<dbReference type="PANTHER" id="PTHR34374">
    <property type="entry name" value="LARGE RIBOSOMAL RNA SUBUNIT ACCUMULATION PROTEIN YCED HOMOLOG 1, CHLOROPLASTIC"/>
    <property type="match status" value="1"/>
</dbReference>
<sequence length="165" mass="18256">MRFDVKPILNFPGKSLDFQFTLDLSDTELNGQYPAQEPIRVRGYVRNTAGLLELSMTASTMLDAVCDRCAKPIRLPKEVEFHCLLAEELESEENDEIVLLEDGEVDVGELARTAFILDMDAKFLCSEDCKGLCPRCGADLNLGPCGCKKDADPRLAALAKLLENN</sequence>
<dbReference type="EMBL" id="VSSQ01013761">
    <property type="protein sequence ID" value="MPM52217.1"/>
    <property type="molecule type" value="Genomic_DNA"/>
</dbReference>
<evidence type="ECO:0000313" key="1">
    <source>
        <dbReference type="EMBL" id="MPM52217.1"/>
    </source>
</evidence>
<dbReference type="AlphaFoldDB" id="A0A645AGS1"/>